<protein>
    <submittedName>
        <fullName evidence="2">Uncharacterized protein</fullName>
    </submittedName>
</protein>
<dbReference type="AlphaFoldDB" id="A0A0N1IGN6"/>
<gene>
    <name evidence="2" type="ORF">ABL78_7894</name>
</gene>
<dbReference type="Proteomes" id="UP000038009">
    <property type="component" value="Unassembled WGS sequence"/>
</dbReference>
<evidence type="ECO:0000256" key="1">
    <source>
        <dbReference type="SAM" id="MobiDB-lite"/>
    </source>
</evidence>
<proteinExistence type="predicted"/>
<dbReference type="OMA" id="MTQPQHI"/>
<feature type="region of interest" description="Disordered" evidence="1">
    <location>
        <begin position="95"/>
        <end position="168"/>
    </location>
</feature>
<sequence length="376" mass="39127">MEGSKKFEDAALRGITRHHVWKSRTSDLTVINLRDPSELLGMQESHSPAAATASEVKRQAAPPSPPAQPRPTTGKQESLNALLSKLQLGRPAMEAVANPKAAHTATSAAPHPPSSASPFSQPSQPPTSATSSAPTAAPPALASLPTAPPAHPSEAHDPTFPDLKGSSSPAVGQFEFITGTNIPGQGVVKKPESLSEASSMALFHDPLWGGSLLLDAFSAAPSVKRSPQAPHHPSLAELYATATAATTNANINSTNTSSVNVFNTTPPAAVHTPVASPPMPTMASQPMTMMGGLVSASTPQPTTSYPMYTMPLQYMAQPQFPGGVMYNSAAFFPYGATAMMMPQPQHMPQGYPVAPATMMRPGTNVKAMPFVPGSTM</sequence>
<feature type="region of interest" description="Disordered" evidence="1">
    <location>
        <begin position="39"/>
        <end position="81"/>
    </location>
</feature>
<accession>A0A0N1IGN6</accession>
<dbReference type="EMBL" id="LJSK01000442">
    <property type="protein sequence ID" value="KPI83082.1"/>
    <property type="molecule type" value="Genomic_DNA"/>
</dbReference>
<dbReference type="OrthoDB" id="273287at2759"/>
<comment type="caution">
    <text evidence="2">The sequence shown here is derived from an EMBL/GenBank/DDBJ whole genome shotgun (WGS) entry which is preliminary data.</text>
</comment>
<organism evidence="2 3">
    <name type="scientific">Leptomonas seymouri</name>
    <dbReference type="NCBI Taxonomy" id="5684"/>
    <lineage>
        <taxon>Eukaryota</taxon>
        <taxon>Discoba</taxon>
        <taxon>Euglenozoa</taxon>
        <taxon>Kinetoplastea</taxon>
        <taxon>Metakinetoplastina</taxon>
        <taxon>Trypanosomatida</taxon>
        <taxon>Trypanosomatidae</taxon>
        <taxon>Leishmaniinae</taxon>
        <taxon>Leptomonas</taxon>
    </lineage>
</organism>
<name>A0A0N1IGN6_LEPSE</name>
<evidence type="ECO:0000313" key="2">
    <source>
        <dbReference type="EMBL" id="KPI83082.1"/>
    </source>
</evidence>
<reference evidence="2 3" key="1">
    <citation type="journal article" date="2015" name="PLoS Pathog.">
        <title>Leptomonas seymouri: Adaptations to the Dixenous Life Cycle Analyzed by Genome Sequencing, Transcriptome Profiling and Co-infection with Leishmania donovani.</title>
        <authorList>
            <person name="Kraeva N."/>
            <person name="Butenko A."/>
            <person name="Hlavacova J."/>
            <person name="Kostygov A."/>
            <person name="Myskova J."/>
            <person name="Grybchuk D."/>
            <person name="Lestinova T."/>
            <person name="Votypka J."/>
            <person name="Volf P."/>
            <person name="Opperdoes F."/>
            <person name="Flegontov P."/>
            <person name="Lukes J."/>
            <person name="Yurchenko V."/>
        </authorList>
    </citation>
    <scope>NUCLEOTIDE SEQUENCE [LARGE SCALE GENOMIC DNA]</scope>
    <source>
        <strain evidence="2 3">ATCC 30220</strain>
    </source>
</reference>
<dbReference type="VEuPathDB" id="TriTrypDB:Lsey_0442_0040"/>
<feature type="compositionally biased region" description="Low complexity" evidence="1">
    <location>
        <begin position="116"/>
        <end position="145"/>
    </location>
</feature>
<keyword evidence="3" id="KW-1185">Reference proteome</keyword>
<evidence type="ECO:0000313" key="3">
    <source>
        <dbReference type="Proteomes" id="UP000038009"/>
    </source>
</evidence>